<comment type="caution">
    <text evidence="1">The sequence shown here is derived from an EMBL/GenBank/DDBJ whole genome shotgun (WGS) entry which is preliminary data.</text>
</comment>
<evidence type="ECO:0000313" key="2">
    <source>
        <dbReference type="Proteomes" id="UP000321150"/>
    </source>
</evidence>
<dbReference type="RefSeq" id="WP_111960183.1">
    <property type="nucleotide sequence ID" value="NZ_BJYI01000026.1"/>
</dbReference>
<protein>
    <submittedName>
        <fullName evidence="1">Uncharacterized protein</fullName>
    </submittedName>
</protein>
<proteinExistence type="predicted"/>
<organism evidence="1 2">
    <name type="scientific">Chryseobacterium lathyri</name>
    <dbReference type="NCBI Taxonomy" id="395933"/>
    <lineage>
        <taxon>Bacteria</taxon>
        <taxon>Pseudomonadati</taxon>
        <taxon>Bacteroidota</taxon>
        <taxon>Flavobacteriia</taxon>
        <taxon>Flavobacteriales</taxon>
        <taxon>Weeksellaceae</taxon>
        <taxon>Chryseobacterium group</taxon>
        <taxon>Chryseobacterium</taxon>
    </lineage>
</organism>
<name>A0A511YFY6_9FLAO</name>
<reference evidence="1 2" key="1">
    <citation type="submission" date="2019-07" db="EMBL/GenBank/DDBJ databases">
        <title>Whole genome shotgun sequence of Chryseobacterium lathyri NBRC 105250.</title>
        <authorList>
            <person name="Hosoyama A."/>
            <person name="Uohara A."/>
            <person name="Ohji S."/>
            <person name="Ichikawa N."/>
        </authorList>
    </citation>
    <scope>NUCLEOTIDE SEQUENCE [LARGE SCALE GENOMIC DNA]</scope>
    <source>
        <strain evidence="1 2">NBRC 105250</strain>
    </source>
</reference>
<sequence>MKTEKIVLSVAKSGTCFFPTDVESEDIIKSLPNGENFNIILNADRNAKMHKAYFSLLGFVWENLTEKFQKRCPKNHFYKFLKEMQGRFEVIGISHKTEIKVYESLNFNTMGQKRFHEVFKEDVSFIIHDILPALNMEDFTEILITQYELTLLKYQL</sequence>
<gene>
    <name evidence="1" type="ORF">CLA01_41870</name>
</gene>
<evidence type="ECO:0000313" key="1">
    <source>
        <dbReference type="EMBL" id="GEN74115.1"/>
    </source>
</evidence>
<accession>A0A511YFY6</accession>
<dbReference type="AlphaFoldDB" id="A0A511YFY6"/>
<dbReference type="EMBL" id="BJYI01000026">
    <property type="protein sequence ID" value="GEN74115.1"/>
    <property type="molecule type" value="Genomic_DNA"/>
</dbReference>
<dbReference type="Proteomes" id="UP000321150">
    <property type="component" value="Unassembled WGS sequence"/>
</dbReference>